<feature type="domain" description="Pyruvate/ketoisovalerate oxidoreductase catalytic" evidence="2">
    <location>
        <begin position="11"/>
        <end position="185"/>
    </location>
</feature>
<dbReference type="PANTHER" id="PTHR43854:SF1">
    <property type="entry name" value="INDOLEPYRUVATE OXIDOREDUCTASE SUBUNIT IORB"/>
    <property type="match status" value="1"/>
</dbReference>
<name>A0ABY1JEW3_9BACT</name>
<dbReference type="InterPro" id="IPR002869">
    <property type="entry name" value="Pyrv_flavodox_OxRed_cen"/>
</dbReference>
<dbReference type="Gene3D" id="3.40.920.10">
    <property type="entry name" value="Pyruvate-ferredoxin oxidoreductase, PFOR, domain III"/>
    <property type="match status" value="1"/>
</dbReference>
<protein>
    <submittedName>
        <fullName evidence="3">Indolepyruvate ferredoxin oxidoreductase beta subunit</fullName>
    </submittedName>
</protein>
<dbReference type="InterPro" id="IPR052198">
    <property type="entry name" value="IorB_Oxidoreductase"/>
</dbReference>
<keyword evidence="4" id="KW-1185">Reference proteome</keyword>
<organism evidence="3 4">
    <name type="scientific">Acetomicrobium flavidum</name>
    <dbReference type="NCBI Taxonomy" id="49896"/>
    <lineage>
        <taxon>Bacteria</taxon>
        <taxon>Thermotogati</taxon>
        <taxon>Synergistota</taxon>
        <taxon>Synergistia</taxon>
        <taxon>Synergistales</taxon>
        <taxon>Acetomicrobiaceae</taxon>
        <taxon>Acetomicrobium</taxon>
    </lineage>
</organism>
<dbReference type="Proteomes" id="UP000185093">
    <property type="component" value="Unassembled WGS sequence"/>
</dbReference>
<dbReference type="EMBL" id="FSQZ01000001">
    <property type="protein sequence ID" value="SIN75438.1"/>
    <property type="molecule type" value="Genomic_DNA"/>
</dbReference>
<dbReference type="Pfam" id="PF01558">
    <property type="entry name" value="POR"/>
    <property type="match status" value="1"/>
</dbReference>
<dbReference type="PANTHER" id="PTHR43854">
    <property type="entry name" value="INDOLEPYRUVATE OXIDOREDUCTASE SUBUNIT IORB"/>
    <property type="match status" value="1"/>
</dbReference>
<evidence type="ECO:0000313" key="4">
    <source>
        <dbReference type="Proteomes" id="UP000185093"/>
    </source>
</evidence>
<comment type="caution">
    <text evidence="3">The sequence shown here is derived from an EMBL/GenBank/DDBJ whole genome shotgun (WGS) entry which is preliminary data.</text>
</comment>
<keyword evidence="1" id="KW-0560">Oxidoreductase</keyword>
<dbReference type="InterPro" id="IPR019752">
    <property type="entry name" value="Pyrv/ketoisovalerate_OxRed_cat"/>
</dbReference>
<sequence>MKRDIFVIGVGGQGIGLLSETIIRAANYAGLPVKGVDTHGLAQRGGMVTSHIRIGDGAFSPLIMPGQADMVLALEIHEALRGLSSHLKDGGILVYYNVSLQPLNVRLGRERPVTCEDITRECKRRSIKEYSVTAKVPDPRMQNMTILATLARENLIPTIDVKHYEMALEDLLSGKVLESNLALFRSLL</sequence>
<evidence type="ECO:0000256" key="1">
    <source>
        <dbReference type="ARBA" id="ARBA00023002"/>
    </source>
</evidence>
<dbReference type="SUPFAM" id="SSF53323">
    <property type="entry name" value="Pyruvate-ferredoxin oxidoreductase, PFOR, domain III"/>
    <property type="match status" value="1"/>
</dbReference>
<gene>
    <name evidence="3" type="ORF">SAMN05444368_1720</name>
</gene>
<evidence type="ECO:0000313" key="3">
    <source>
        <dbReference type="EMBL" id="SIN75438.1"/>
    </source>
</evidence>
<proteinExistence type="predicted"/>
<accession>A0ABY1JEW3</accession>
<evidence type="ECO:0000259" key="2">
    <source>
        <dbReference type="Pfam" id="PF01558"/>
    </source>
</evidence>
<dbReference type="RefSeq" id="WP_074199916.1">
    <property type="nucleotide sequence ID" value="NZ_FSQZ01000001.1"/>
</dbReference>
<reference evidence="3 4" key="1">
    <citation type="submission" date="2016-11" db="EMBL/GenBank/DDBJ databases">
        <authorList>
            <person name="Varghese N."/>
            <person name="Submissions S."/>
        </authorList>
    </citation>
    <scope>NUCLEOTIDE SEQUENCE [LARGE SCALE GENOMIC DNA]</scope>
    <source>
        <strain evidence="3 4">DSM 20664</strain>
    </source>
</reference>